<accession>A0AC60QM18</accession>
<proteinExistence type="predicted"/>
<evidence type="ECO:0000313" key="1">
    <source>
        <dbReference type="EMBL" id="KAG0435094.1"/>
    </source>
</evidence>
<evidence type="ECO:0000313" key="2">
    <source>
        <dbReference type="Proteomes" id="UP000805193"/>
    </source>
</evidence>
<sequence length="146" mass="15995">MSLRVATPPGYSRHVTLQPKATVHTLPATAQYVLSAPASTWVRNWCDNDDVEANPGLVRTPLSMSEVAAGRGYSDCFPQNFQQRSYAQFNSEEVCSLRKMAGGNDCLDARAVTFSLERILRTGNLCPSQSSNVENGQAVLSRQPFL</sequence>
<dbReference type="EMBL" id="JABSTQ010007926">
    <property type="protein sequence ID" value="KAG0435094.1"/>
    <property type="molecule type" value="Genomic_DNA"/>
</dbReference>
<keyword evidence="2" id="KW-1185">Reference proteome</keyword>
<comment type="caution">
    <text evidence="1">The sequence shown here is derived from an EMBL/GenBank/DDBJ whole genome shotgun (WGS) entry which is preliminary data.</text>
</comment>
<organism evidence="1 2">
    <name type="scientific">Ixodes persulcatus</name>
    <name type="common">Taiga tick</name>
    <dbReference type="NCBI Taxonomy" id="34615"/>
    <lineage>
        <taxon>Eukaryota</taxon>
        <taxon>Metazoa</taxon>
        <taxon>Ecdysozoa</taxon>
        <taxon>Arthropoda</taxon>
        <taxon>Chelicerata</taxon>
        <taxon>Arachnida</taxon>
        <taxon>Acari</taxon>
        <taxon>Parasitiformes</taxon>
        <taxon>Ixodida</taxon>
        <taxon>Ixodoidea</taxon>
        <taxon>Ixodidae</taxon>
        <taxon>Ixodinae</taxon>
        <taxon>Ixodes</taxon>
    </lineage>
</organism>
<gene>
    <name evidence="1" type="ORF">HPB47_018685</name>
</gene>
<name>A0AC60QM18_IXOPE</name>
<reference evidence="1 2" key="1">
    <citation type="journal article" date="2020" name="Cell">
        <title>Large-Scale Comparative Analyses of Tick Genomes Elucidate Their Genetic Diversity and Vector Capacities.</title>
        <authorList>
            <consortium name="Tick Genome and Microbiome Consortium (TIGMIC)"/>
            <person name="Jia N."/>
            <person name="Wang J."/>
            <person name="Shi W."/>
            <person name="Du L."/>
            <person name="Sun Y."/>
            <person name="Zhan W."/>
            <person name="Jiang J.F."/>
            <person name="Wang Q."/>
            <person name="Zhang B."/>
            <person name="Ji P."/>
            <person name="Bell-Sakyi L."/>
            <person name="Cui X.M."/>
            <person name="Yuan T.T."/>
            <person name="Jiang B.G."/>
            <person name="Yang W.F."/>
            <person name="Lam T.T."/>
            <person name="Chang Q.C."/>
            <person name="Ding S.J."/>
            <person name="Wang X.J."/>
            <person name="Zhu J.G."/>
            <person name="Ruan X.D."/>
            <person name="Zhao L."/>
            <person name="Wei J.T."/>
            <person name="Ye R.Z."/>
            <person name="Que T.C."/>
            <person name="Du C.H."/>
            <person name="Zhou Y.H."/>
            <person name="Cheng J.X."/>
            <person name="Dai P.F."/>
            <person name="Guo W.B."/>
            <person name="Han X.H."/>
            <person name="Huang E.J."/>
            <person name="Li L.F."/>
            <person name="Wei W."/>
            <person name="Gao Y.C."/>
            <person name="Liu J.Z."/>
            <person name="Shao H.Z."/>
            <person name="Wang X."/>
            <person name="Wang C.C."/>
            <person name="Yang T.C."/>
            <person name="Huo Q.B."/>
            <person name="Li W."/>
            <person name="Chen H.Y."/>
            <person name="Chen S.E."/>
            <person name="Zhou L.G."/>
            <person name="Ni X.B."/>
            <person name="Tian J.H."/>
            <person name="Sheng Y."/>
            <person name="Liu T."/>
            <person name="Pan Y.S."/>
            <person name="Xia L.Y."/>
            <person name="Li J."/>
            <person name="Zhao F."/>
            <person name="Cao W.C."/>
        </authorList>
    </citation>
    <scope>NUCLEOTIDE SEQUENCE [LARGE SCALE GENOMIC DNA]</scope>
    <source>
        <strain evidence="1">Iper-2018</strain>
    </source>
</reference>
<protein>
    <submittedName>
        <fullName evidence="1">Uncharacterized protein</fullName>
    </submittedName>
</protein>
<dbReference type="Proteomes" id="UP000805193">
    <property type="component" value="Unassembled WGS sequence"/>
</dbReference>